<proteinExistence type="predicted"/>
<dbReference type="InterPro" id="IPR029063">
    <property type="entry name" value="SAM-dependent_MTases_sf"/>
</dbReference>
<dbReference type="STRING" id="857340.A0A086T740"/>
<dbReference type="HOGENOM" id="CLU_027534_0_1_1"/>
<dbReference type="Gene3D" id="3.40.50.150">
    <property type="entry name" value="Vaccinia Virus protein VP39"/>
    <property type="match status" value="1"/>
</dbReference>
<keyword evidence="1 5" id="KW-0489">Methyltransferase</keyword>
<feature type="coiled-coil region" evidence="3">
    <location>
        <begin position="173"/>
        <end position="200"/>
    </location>
</feature>
<keyword evidence="6" id="KW-1185">Reference proteome</keyword>
<dbReference type="CDD" id="cd02440">
    <property type="entry name" value="AdoMet_MTases"/>
    <property type="match status" value="1"/>
</dbReference>
<dbReference type="InterPro" id="IPR010286">
    <property type="entry name" value="METTL16/RlmF"/>
</dbReference>
<dbReference type="OrthoDB" id="514248at2759"/>
<evidence type="ECO:0000256" key="2">
    <source>
        <dbReference type="ARBA" id="ARBA00022679"/>
    </source>
</evidence>
<accession>A0A086T740</accession>
<comment type="caution">
    <text evidence="5">The sequence shown here is derived from an EMBL/GenBank/DDBJ whole genome shotgun (WGS) entry which is preliminary data.</text>
</comment>
<dbReference type="SUPFAM" id="SSF53335">
    <property type="entry name" value="S-adenosyl-L-methionine-dependent methyltransferases"/>
    <property type="match status" value="1"/>
</dbReference>
<dbReference type="Pfam" id="PF05971">
    <property type="entry name" value="Methyltransf_10"/>
    <property type="match status" value="1"/>
</dbReference>
<dbReference type="GO" id="GO:0005634">
    <property type="term" value="C:nucleus"/>
    <property type="evidence" value="ECO:0007669"/>
    <property type="project" value="TreeGrafter"/>
</dbReference>
<dbReference type="AlphaFoldDB" id="A0A086T740"/>
<dbReference type="Proteomes" id="UP000029964">
    <property type="component" value="Unassembled WGS sequence"/>
</dbReference>
<dbReference type="PANTHER" id="PTHR13393">
    <property type="entry name" value="SAM-DEPENDENT METHYLTRANSFERASE"/>
    <property type="match status" value="1"/>
</dbReference>
<evidence type="ECO:0000313" key="6">
    <source>
        <dbReference type="Proteomes" id="UP000029964"/>
    </source>
</evidence>
<protein>
    <submittedName>
        <fullName evidence="5">Methyltransferase-like protein-like protein</fullName>
    </submittedName>
</protein>
<evidence type="ECO:0000256" key="3">
    <source>
        <dbReference type="SAM" id="Coils"/>
    </source>
</evidence>
<name>A0A086T740_HAPC1</name>
<dbReference type="PANTHER" id="PTHR13393:SF0">
    <property type="entry name" value="RNA N6-ADENOSINE-METHYLTRANSFERASE METTL16"/>
    <property type="match status" value="1"/>
</dbReference>
<keyword evidence="3" id="KW-0175">Coiled coil</keyword>
<sequence>MSSKRKHSDDAPRAGPSIDGNSTTALEDQPMAVTWPVPSADNQFKDLYLKPPDFKQLALLDPDFAAYVKGRDLDFNDPTSVMQLTKTLLKLDFDLKIELPGDRLCPPVANRHNYILWLKGLLDTSSYEPPGRKLVGLDIGTGASCIYPLLGCAQRPWSFIATGNHQLMIKSDIDEKNLEYARKNVKLNDLEARIKVVSRKPDAQLIPLDDLGIESIDFCMTNPPFYESADEMRRSASKKSRPPSTACTGSEVEMVTAGGEVGFVERILAESLVLRGRVQWYTAMLGFLSSATKLLEELKAHGIDNCAVTEFVQGSKTRRWAVAWSFGGARPAQSVARGTGSVPTRALLPPVTEVDVLSLRLPGGGVGGFASRFSGAIGGLELLSWDWDVEKFEGVGRAVGNVWNRAWRRRKKKREVESRTAGSERDTGETPGAAGFGFLVWVKVVRQDEVSIGSRWLEGHDGTIFESFQGFLKTTAQALTAGRDGETS</sequence>
<dbReference type="GO" id="GO:0008168">
    <property type="term" value="F:methyltransferase activity"/>
    <property type="evidence" value="ECO:0007669"/>
    <property type="project" value="UniProtKB-KW"/>
</dbReference>
<evidence type="ECO:0000256" key="4">
    <source>
        <dbReference type="SAM" id="MobiDB-lite"/>
    </source>
</evidence>
<gene>
    <name evidence="5" type="ORF">ACRE_040370</name>
</gene>
<organism evidence="5 6">
    <name type="scientific">Hapsidospora chrysogenum (strain ATCC 11550 / CBS 779.69 / DSM 880 / IAM 14645 / JCM 23072 / IMI 49137)</name>
    <name type="common">Acremonium chrysogenum</name>
    <dbReference type="NCBI Taxonomy" id="857340"/>
    <lineage>
        <taxon>Eukaryota</taxon>
        <taxon>Fungi</taxon>
        <taxon>Dikarya</taxon>
        <taxon>Ascomycota</taxon>
        <taxon>Pezizomycotina</taxon>
        <taxon>Sordariomycetes</taxon>
        <taxon>Hypocreomycetidae</taxon>
        <taxon>Hypocreales</taxon>
        <taxon>Bionectriaceae</taxon>
        <taxon>Hapsidospora</taxon>
    </lineage>
</organism>
<feature type="region of interest" description="Disordered" evidence="4">
    <location>
        <begin position="1"/>
        <end position="27"/>
    </location>
</feature>
<dbReference type="GO" id="GO:0070475">
    <property type="term" value="P:rRNA base methylation"/>
    <property type="evidence" value="ECO:0007669"/>
    <property type="project" value="TreeGrafter"/>
</dbReference>
<reference evidence="6" key="1">
    <citation type="journal article" date="2014" name="Genome Announc.">
        <title>Genome sequence and annotation of Acremonium chrysogenum, producer of the beta-lactam antibiotic cephalosporin C.</title>
        <authorList>
            <person name="Terfehr D."/>
            <person name="Dahlmann T.A."/>
            <person name="Specht T."/>
            <person name="Zadra I."/>
            <person name="Kuernsteiner H."/>
            <person name="Kueck U."/>
        </authorList>
    </citation>
    <scope>NUCLEOTIDE SEQUENCE [LARGE SCALE GENOMIC DNA]</scope>
    <source>
        <strain evidence="6">ATCC 11550 / CBS 779.69 / DSM 880 / IAM 14645 / JCM 23072 / IMI 49137</strain>
    </source>
</reference>
<evidence type="ECO:0000313" key="5">
    <source>
        <dbReference type="EMBL" id="KFH45172.1"/>
    </source>
</evidence>
<evidence type="ECO:0000256" key="1">
    <source>
        <dbReference type="ARBA" id="ARBA00022603"/>
    </source>
</evidence>
<dbReference type="EMBL" id="JPKY01000036">
    <property type="protein sequence ID" value="KFH45172.1"/>
    <property type="molecule type" value="Genomic_DNA"/>
</dbReference>
<keyword evidence="2 5" id="KW-0808">Transferase</keyword>